<dbReference type="WBParaSite" id="GPUH_0001974501-mRNA-1">
    <property type="protein sequence ID" value="GPUH_0001974501-mRNA-1"/>
    <property type="gene ID" value="GPUH_0001974501"/>
</dbReference>
<feature type="compositionally biased region" description="Low complexity" evidence="1">
    <location>
        <begin position="485"/>
        <end position="498"/>
    </location>
</feature>
<organism evidence="4">
    <name type="scientific">Gongylonema pulchrum</name>
    <dbReference type="NCBI Taxonomy" id="637853"/>
    <lineage>
        <taxon>Eukaryota</taxon>
        <taxon>Metazoa</taxon>
        <taxon>Ecdysozoa</taxon>
        <taxon>Nematoda</taxon>
        <taxon>Chromadorea</taxon>
        <taxon>Rhabditida</taxon>
        <taxon>Spirurina</taxon>
        <taxon>Spiruromorpha</taxon>
        <taxon>Spiruroidea</taxon>
        <taxon>Gongylonematidae</taxon>
        <taxon>Gongylonema</taxon>
    </lineage>
</organism>
<name>A0A183EFH9_9BILA</name>
<evidence type="ECO:0000313" key="4">
    <source>
        <dbReference type="WBParaSite" id="GPUH_0001974501-mRNA-1"/>
    </source>
</evidence>
<evidence type="ECO:0000256" key="1">
    <source>
        <dbReference type="SAM" id="MobiDB-lite"/>
    </source>
</evidence>
<dbReference type="OrthoDB" id="5835567at2759"/>
<dbReference type="EMBL" id="UYRT01089026">
    <property type="protein sequence ID" value="VDN34423.1"/>
    <property type="molecule type" value="Genomic_DNA"/>
</dbReference>
<reference evidence="4" key="1">
    <citation type="submission" date="2016-06" db="UniProtKB">
        <authorList>
            <consortium name="WormBaseParasite"/>
        </authorList>
    </citation>
    <scope>IDENTIFICATION</scope>
</reference>
<keyword evidence="3" id="KW-1185">Reference proteome</keyword>
<evidence type="ECO:0000313" key="3">
    <source>
        <dbReference type="Proteomes" id="UP000271098"/>
    </source>
</evidence>
<sequence length="539" mass="60822">NCDFPVWIPSDVFWTKRNEEQIRNGYIPLPNIHLLPRRYWYLYPKIFQKHSRKDFTKSGKDYSGMATPSSGRATRGSSNRANDWETYDTEVPMRHIRIDDDALIANRANDWETYDTEMPMRHIRIDDDALIAVDSSELLEMQPAAVPAEQSSYKQMRRQSLETVHLTMIWQRRKILLEPWDSSAEEVSKELDDGSDMQEESEDELVEKLMMEELMPELAREKELGDGRSESSLTAETAAPNQRKSRKRSSFPRKPDLATEESEDELVEKLMMEELMPELAREKELGDGQSESGLTPETAVLNQRKSRKRSSFPRKPDLATVASTLMSDRINLVIPAANNTPKTALHSIERIADLNGYVEMFSDEISALLKEMVVSVALQVDYVEKQQPASLSDSKRAAPIPSSAKAISLKEAQKDFGDLTLEEFLRGMNQLEFSSTIPAKRKRRGPPAAAAAAATVTQDAENTEPAPADSSEDAKTPIRRRRQSSQDQSSSSRPPSQQKKPQVDEQCIAAVEQVLKQSILHASGKAPEENVLPPRINLL</sequence>
<feature type="region of interest" description="Disordered" evidence="1">
    <location>
        <begin position="436"/>
        <end position="505"/>
    </location>
</feature>
<feature type="compositionally biased region" description="Polar residues" evidence="1">
    <location>
        <begin position="230"/>
        <end position="242"/>
    </location>
</feature>
<protein>
    <submittedName>
        <fullName evidence="4">Myb-like domain-containing protein</fullName>
    </submittedName>
</protein>
<dbReference type="AlphaFoldDB" id="A0A183EFH9"/>
<feature type="region of interest" description="Disordered" evidence="1">
    <location>
        <begin position="223"/>
        <end position="263"/>
    </location>
</feature>
<evidence type="ECO:0000313" key="2">
    <source>
        <dbReference type="EMBL" id="VDN34423.1"/>
    </source>
</evidence>
<reference evidence="2 3" key="2">
    <citation type="submission" date="2018-11" db="EMBL/GenBank/DDBJ databases">
        <authorList>
            <consortium name="Pathogen Informatics"/>
        </authorList>
    </citation>
    <scope>NUCLEOTIDE SEQUENCE [LARGE SCALE GENOMIC DNA]</scope>
</reference>
<feature type="compositionally biased region" description="Polar residues" evidence="1">
    <location>
        <begin position="289"/>
        <end position="303"/>
    </location>
</feature>
<dbReference type="Proteomes" id="UP000271098">
    <property type="component" value="Unassembled WGS sequence"/>
</dbReference>
<feature type="region of interest" description="Disordered" evidence="1">
    <location>
        <begin position="55"/>
        <end position="82"/>
    </location>
</feature>
<proteinExistence type="predicted"/>
<gene>
    <name evidence="2" type="ORF">GPUH_LOCUS19721</name>
</gene>
<accession>A0A183EFH9</accession>
<feature type="region of interest" description="Disordered" evidence="1">
    <location>
        <begin position="283"/>
        <end position="315"/>
    </location>
</feature>
<feature type="compositionally biased region" description="Polar residues" evidence="1">
    <location>
        <begin position="66"/>
        <end position="81"/>
    </location>
</feature>